<keyword evidence="1" id="KW-0472">Membrane</keyword>
<keyword evidence="1" id="KW-0812">Transmembrane</keyword>
<keyword evidence="1" id="KW-1133">Transmembrane helix</keyword>
<evidence type="ECO:0000256" key="1">
    <source>
        <dbReference type="SAM" id="Phobius"/>
    </source>
</evidence>
<comment type="caution">
    <text evidence="2">The sequence shown here is derived from an EMBL/GenBank/DDBJ whole genome shotgun (WGS) entry which is preliminary data.</text>
</comment>
<name>A0ABM8M5R1_9GAMM</name>
<evidence type="ECO:0000313" key="3">
    <source>
        <dbReference type="Proteomes" id="UP000626656"/>
    </source>
</evidence>
<sequence>MDRLGFSGVLKPPLFRQSLFCCSFKVLQRSSVTGQVELDLELDSNNSTQAPEQITTWGLCVFLISIFGLGIIYI</sequence>
<accession>A0ABM8M5R1</accession>
<proteinExistence type="predicted"/>
<gene>
    <name evidence="2" type="ORF">AZO1586I_399</name>
</gene>
<reference evidence="2 3" key="1">
    <citation type="submission" date="2020-05" db="EMBL/GenBank/DDBJ databases">
        <authorList>
            <person name="Petersen J."/>
            <person name="Sayavedra L."/>
        </authorList>
    </citation>
    <scope>NUCLEOTIDE SEQUENCE [LARGE SCALE GENOMIC DNA]</scope>
    <source>
        <strain evidence="2">B azoricus SOX ET2 1586I</strain>
    </source>
</reference>
<dbReference type="Proteomes" id="UP000626656">
    <property type="component" value="Unassembled WGS sequence"/>
</dbReference>
<evidence type="ECO:0000313" key="2">
    <source>
        <dbReference type="EMBL" id="CAB5498845.1"/>
    </source>
</evidence>
<feature type="transmembrane region" description="Helical" evidence="1">
    <location>
        <begin position="54"/>
        <end position="73"/>
    </location>
</feature>
<organism evidence="2 3">
    <name type="scientific">Bathymodiolus thermophilus thioautotrophic gill symbiont</name>
    <dbReference type="NCBI Taxonomy" id="2360"/>
    <lineage>
        <taxon>Bacteria</taxon>
        <taxon>Pseudomonadati</taxon>
        <taxon>Pseudomonadota</taxon>
        <taxon>Gammaproteobacteria</taxon>
        <taxon>sulfur-oxidizing symbionts</taxon>
    </lineage>
</organism>
<keyword evidence="3" id="KW-1185">Reference proteome</keyword>
<protein>
    <submittedName>
        <fullName evidence="2">Uncharacterized protein</fullName>
    </submittedName>
</protein>
<dbReference type="RefSeq" id="WP_237731590.1">
    <property type="nucleotide sequence ID" value="NZ_CAHJWF010000104.1"/>
</dbReference>
<dbReference type="EMBL" id="CAHJWF010000104">
    <property type="protein sequence ID" value="CAB5498845.1"/>
    <property type="molecule type" value="Genomic_DNA"/>
</dbReference>